<comment type="subcellular location">
    <subcellularLocation>
        <location evidence="9">Cytoplasm</location>
    </subcellularLocation>
</comment>
<dbReference type="CDD" id="cd06223">
    <property type="entry name" value="PRTases_typeI"/>
    <property type="match status" value="1"/>
</dbReference>
<dbReference type="PATRIC" id="fig|1121877.4.peg.1319"/>
<dbReference type="GO" id="GO:0016301">
    <property type="term" value="F:kinase activity"/>
    <property type="evidence" value="ECO:0007669"/>
    <property type="project" value="UniProtKB-KW"/>
</dbReference>
<keyword evidence="9" id="KW-0963">Cytoplasm</keyword>
<protein>
    <recommendedName>
        <fullName evidence="9">Ribose-phosphate pyrophosphokinase</fullName>
        <shortName evidence="9">RPPK</shortName>
        <ecNumber evidence="9">2.7.6.1</ecNumber>
    </recommendedName>
    <alternativeName>
        <fullName evidence="9">5-phospho-D-ribosyl alpha-1-diphosphate synthase</fullName>
    </alternativeName>
    <alternativeName>
        <fullName evidence="9">Phosphoribosyl diphosphate synthase</fullName>
    </alternativeName>
    <alternativeName>
        <fullName evidence="9">Phosphoribosyl pyrophosphate synthase</fullName>
        <shortName evidence="9">P-Rib-PP synthase</shortName>
        <shortName evidence="9">PRPP synthase</shortName>
        <shortName evidence="9">PRPPase</shortName>
    </alternativeName>
</protein>
<dbReference type="Proteomes" id="UP000032336">
    <property type="component" value="Unassembled WGS sequence"/>
</dbReference>
<reference evidence="11 12" key="1">
    <citation type="submission" date="2015-01" db="EMBL/GenBank/DDBJ databases">
        <title>Draft genome of the acidophilic iron oxidizer Ferrimicrobium acidiphilum strain T23.</title>
        <authorList>
            <person name="Poehlein A."/>
            <person name="Eisen S."/>
            <person name="Schloemann M."/>
            <person name="Johnson B.D."/>
            <person name="Daniel R."/>
            <person name="Muehling M."/>
        </authorList>
    </citation>
    <scope>NUCLEOTIDE SEQUENCE [LARGE SCALE GENOMIC DNA]</scope>
    <source>
        <strain evidence="11 12">T23</strain>
    </source>
</reference>
<dbReference type="UniPathway" id="UPA00087">
    <property type="reaction ID" value="UER00172"/>
</dbReference>
<comment type="catalytic activity">
    <reaction evidence="8 9">
        <text>D-ribose 5-phosphate + ATP = 5-phospho-alpha-D-ribose 1-diphosphate + AMP + H(+)</text>
        <dbReference type="Rhea" id="RHEA:15609"/>
        <dbReference type="ChEBI" id="CHEBI:15378"/>
        <dbReference type="ChEBI" id="CHEBI:30616"/>
        <dbReference type="ChEBI" id="CHEBI:58017"/>
        <dbReference type="ChEBI" id="CHEBI:78346"/>
        <dbReference type="ChEBI" id="CHEBI:456215"/>
        <dbReference type="EC" id="2.7.6.1"/>
    </reaction>
</comment>
<feature type="binding site" evidence="9">
    <location>
        <position position="174"/>
    </location>
    <ligand>
        <name>Mg(2+)</name>
        <dbReference type="ChEBI" id="CHEBI:18420"/>
    </ligand>
</feature>
<dbReference type="GO" id="GO:0000287">
    <property type="term" value="F:magnesium ion binding"/>
    <property type="evidence" value="ECO:0007669"/>
    <property type="project" value="UniProtKB-UniRule"/>
</dbReference>
<evidence type="ECO:0000256" key="7">
    <source>
        <dbReference type="ARBA" id="ARBA00022842"/>
    </source>
</evidence>
<accession>A0A0D8FVT9</accession>
<dbReference type="AlphaFoldDB" id="A0A0D8FVT9"/>
<keyword evidence="7 9" id="KW-0460">Magnesium</keyword>
<dbReference type="Pfam" id="PF14572">
    <property type="entry name" value="Pribosyl_synth"/>
    <property type="match status" value="1"/>
</dbReference>
<comment type="pathway">
    <text evidence="9">Metabolic intermediate biosynthesis; 5-phospho-alpha-D-ribose 1-diphosphate biosynthesis; 5-phospho-alpha-D-ribose 1-diphosphate from D-ribose 5-phosphate (route I): step 1/1.</text>
</comment>
<dbReference type="NCBIfam" id="NF002320">
    <property type="entry name" value="PRK01259.1"/>
    <property type="match status" value="1"/>
</dbReference>
<comment type="similarity">
    <text evidence="9">Belongs to the ribose-phosphate pyrophosphokinase family. Class I subfamily.</text>
</comment>
<proteinExistence type="inferred from homology"/>
<feature type="active site" evidence="9">
    <location>
        <position position="197"/>
    </location>
</feature>
<dbReference type="eggNOG" id="COG0462">
    <property type="taxonomic scope" value="Bacteria"/>
</dbReference>
<feature type="binding site" evidence="9">
    <location>
        <position position="225"/>
    </location>
    <ligand>
        <name>D-ribose 5-phosphate</name>
        <dbReference type="ChEBI" id="CHEBI:78346"/>
    </ligand>
</feature>
<dbReference type="Pfam" id="PF13793">
    <property type="entry name" value="Pribosyltran_N"/>
    <property type="match status" value="1"/>
</dbReference>
<dbReference type="GO" id="GO:0006164">
    <property type="term" value="P:purine nucleotide biosynthetic process"/>
    <property type="evidence" value="ECO:0007669"/>
    <property type="project" value="TreeGrafter"/>
</dbReference>
<organism evidence="11 12">
    <name type="scientific">Ferrimicrobium acidiphilum DSM 19497</name>
    <dbReference type="NCBI Taxonomy" id="1121877"/>
    <lineage>
        <taxon>Bacteria</taxon>
        <taxon>Bacillati</taxon>
        <taxon>Actinomycetota</taxon>
        <taxon>Acidimicrobiia</taxon>
        <taxon>Acidimicrobiales</taxon>
        <taxon>Acidimicrobiaceae</taxon>
        <taxon>Ferrimicrobium</taxon>
    </lineage>
</organism>
<dbReference type="EC" id="2.7.6.1" evidence="9"/>
<name>A0A0D8FVT9_9ACTN</name>
<evidence type="ECO:0000256" key="9">
    <source>
        <dbReference type="HAMAP-Rule" id="MF_00583"/>
    </source>
</evidence>
<evidence type="ECO:0000256" key="8">
    <source>
        <dbReference type="ARBA" id="ARBA00049535"/>
    </source>
</evidence>
<dbReference type="PROSITE" id="PS00114">
    <property type="entry name" value="PRPP_SYNTHASE"/>
    <property type="match status" value="1"/>
</dbReference>
<feature type="binding site" evidence="9">
    <location>
        <position position="199"/>
    </location>
    <ligand>
        <name>D-ribose 5-phosphate</name>
        <dbReference type="ChEBI" id="CHEBI:78346"/>
    </ligand>
</feature>
<feature type="binding site" evidence="9">
    <location>
        <position position="135"/>
    </location>
    <ligand>
        <name>Mg(2+)</name>
        <dbReference type="ChEBI" id="CHEBI:18420"/>
    </ligand>
</feature>
<comment type="caution">
    <text evidence="11">The sequence shown here is derived from an EMBL/GenBank/DDBJ whole genome shotgun (WGS) entry which is preliminary data.</text>
</comment>
<evidence type="ECO:0000256" key="4">
    <source>
        <dbReference type="ARBA" id="ARBA00022741"/>
    </source>
</evidence>
<dbReference type="GO" id="GO:0006015">
    <property type="term" value="P:5-phosphoribose 1-diphosphate biosynthetic process"/>
    <property type="evidence" value="ECO:0007669"/>
    <property type="project" value="UniProtKB-UniRule"/>
</dbReference>
<feature type="domain" description="Ribose-phosphate pyrophosphokinase N-terminal" evidence="10">
    <location>
        <begin position="10"/>
        <end position="125"/>
    </location>
</feature>
<keyword evidence="12" id="KW-1185">Reference proteome</keyword>
<evidence type="ECO:0000256" key="2">
    <source>
        <dbReference type="ARBA" id="ARBA00022723"/>
    </source>
</evidence>
<keyword evidence="4 9" id="KW-0547">Nucleotide-binding</keyword>
<comment type="function">
    <text evidence="9">Involved in the biosynthesis of the central metabolite phospho-alpha-D-ribosyl-1-pyrophosphate (PRPP) via the transfer of pyrophosphoryl group from ATP to 1-hydroxyl of ribose-5-phosphate (Rib-5-P).</text>
</comment>
<dbReference type="InterPro" id="IPR029099">
    <property type="entry name" value="Pribosyltran_N"/>
</dbReference>
<dbReference type="InterPro" id="IPR029057">
    <property type="entry name" value="PRTase-like"/>
</dbReference>
<dbReference type="GO" id="GO:0004749">
    <property type="term" value="F:ribose phosphate diphosphokinase activity"/>
    <property type="evidence" value="ECO:0007669"/>
    <property type="project" value="UniProtKB-UniRule"/>
</dbReference>
<keyword evidence="1 9" id="KW-0808">Transferase</keyword>
<gene>
    <name evidence="9 11" type="primary">prs</name>
    <name evidence="11" type="ORF">FEAC_12000</name>
</gene>
<evidence type="ECO:0000256" key="5">
    <source>
        <dbReference type="ARBA" id="ARBA00022777"/>
    </source>
</evidence>
<feature type="binding site" evidence="9">
    <location>
        <begin position="101"/>
        <end position="102"/>
    </location>
    <ligand>
        <name>ATP</name>
        <dbReference type="ChEBI" id="CHEBI:30616"/>
    </ligand>
</feature>
<dbReference type="NCBIfam" id="NF002844">
    <property type="entry name" value="PRK03092.1"/>
    <property type="match status" value="1"/>
</dbReference>
<dbReference type="HAMAP" id="MF_00583_B">
    <property type="entry name" value="RibP_PPkinase_B"/>
    <property type="match status" value="1"/>
</dbReference>
<evidence type="ECO:0000256" key="6">
    <source>
        <dbReference type="ARBA" id="ARBA00022840"/>
    </source>
</evidence>
<evidence type="ECO:0000313" key="12">
    <source>
        <dbReference type="Proteomes" id="UP000032336"/>
    </source>
</evidence>
<dbReference type="InterPro" id="IPR000836">
    <property type="entry name" value="PRTase_dom"/>
</dbReference>
<dbReference type="FunFam" id="3.40.50.2020:FF:000007">
    <property type="entry name" value="Ribose-phosphate pyrophosphokinase"/>
    <property type="match status" value="1"/>
</dbReference>
<comment type="cofactor">
    <cofactor evidence="9">
        <name>Mg(2+)</name>
        <dbReference type="ChEBI" id="CHEBI:18420"/>
    </cofactor>
    <text evidence="9">Binds 2 Mg(2+) ions per subunit.</text>
</comment>
<dbReference type="InterPro" id="IPR005946">
    <property type="entry name" value="Rib-P_diPkinase"/>
</dbReference>
<keyword evidence="5 9" id="KW-0418">Kinase</keyword>
<dbReference type="NCBIfam" id="TIGR01251">
    <property type="entry name" value="ribP_PPkin"/>
    <property type="match status" value="1"/>
</dbReference>
<dbReference type="GO" id="GO:0009156">
    <property type="term" value="P:ribonucleoside monophosphate biosynthetic process"/>
    <property type="evidence" value="ECO:0007669"/>
    <property type="project" value="InterPro"/>
</dbReference>
<dbReference type="GO" id="GO:0005524">
    <property type="term" value="F:ATP binding"/>
    <property type="evidence" value="ECO:0007669"/>
    <property type="project" value="UniProtKB-KW"/>
</dbReference>
<keyword evidence="6 9" id="KW-0067">ATP-binding</keyword>
<evidence type="ECO:0000256" key="1">
    <source>
        <dbReference type="ARBA" id="ARBA00022679"/>
    </source>
</evidence>
<dbReference type="PANTHER" id="PTHR10210">
    <property type="entry name" value="RIBOSE-PHOSPHATE DIPHOSPHOKINASE FAMILY MEMBER"/>
    <property type="match status" value="1"/>
</dbReference>
<dbReference type="GO" id="GO:0002189">
    <property type="term" value="C:ribose phosphate diphosphokinase complex"/>
    <property type="evidence" value="ECO:0007669"/>
    <property type="project" value="TreeGrafter"/>
</dbReference>
<dbReference type="SMART" id="SM01400">
    <property type="entry name" value="Pribosyltran_N"/>
    <property type="match status" value="1"/>
</dbReference>
<sequence length="323" mass="34853">MELVPRKRLELFSGRAHPELAREVADHLQVKLGELTLREFSDGEIYSRFDQSVRGKDIFLLQSHAGPVNDSIFEQLIMVDAAKRASAKRITAVCPYYGYSRQDRKASGREPITAKLVADLFKAAGADRIISVDLHSGQIQGFFDGPVDHLTATQVLTDYLRAQDASDLVIVAPDAGRVKVAERYAQKLQAGLAVVHKSRPKGMANVVNALNVVGDVAAKRCVIVDDMIDTAGTVTAAADLLLSRGASDVWVMATHPILSGPAIKRLTDSSISRVIVTNTLPLSGDRLTDKIEVVSIAKVIADAIAAVFEDGSVSELFHGDNLS</sequence>
<dbReference type="PANTHER" id="PTHR10210:SF41">
    <property type="entry name" value="RIBOSE-PHOSPHATE PYROPHOSPHOKINASE 1, CHLOROPLASTIC"/>
    <property type="match status" value="1"/>
</dbReference>
<dbReference type="InterPro" id="IPR037515">
    <property type="entry name" value="Rib-P_diPkinase_bac"/>
</dbReference>
<dbReference type="Gene3D" id="3.40.50.2020">
    <property type="match status" value="2"/>
</dbReference>
<feature type="binding site" evidence="9">
    <location>
        <begin position="229"/>
        <end position="233"/>
    </location>
    <ligand>
        <name>D-ribose 5-phosphate</name>
        <dbReference type="ChEBI" id="CHEBI:78346"/>
    </ligand>
</feature>
<dbReference type="STRING" id="1121877.FEAC_12000"/>
<keyword evidence="2 9" id="KW-0479">Metal-binding</keyword>
<feature type="binding site" evidence="9">
    <location>
        <begin position="42"/>
        <end position="44"/>
    </location>
    <ligand>
        <name>ATP</name>
        <dbReference type="ChEBI" id="CHEBI:30616"/>
    </ligand>
</feature>
<evidence type="ECO:0000256" key="3">
    <source>
        <dbReference type="ARBA" id="ARBA00022727"/>
    </source>
</evidence>
<dbReference type="RefSeq" id="WP_035388973.1">
    <property type="nucleotide sequence ID" value="NZ_JQKF01000008.1"/>
</dbReference>
<comment type="subunit">
    <text evidence="9">Homohexamer.</text>
</comment>
<dbReference type="GO" id="GO:0005737">
    <property type="term" value="C:cytoplasm"/>
    <property type="evidence" value="ECO:0007669"/>
    <property type="project" value="UniProtKB-SubCell"/>
</dbReference>
<dbReference type="EMBL" id="JXUW01000008">
    <property type="protein sequence ID" value="KJE77074.1"/>
    <property type="molecule type" value="Genomic_DNA"/>
</dbReference>
<dbReference type="SUPFAM" id="SSF53271">
    <property type="entry name" value="PRTase-like"/>
    <property type="match status" value="1"/>
</dbReference>
<dbReference type="OrthoDB" id="9777067at2"/>
<dbReference type="InterPro" id="IPR000842">
    <property type="entry name" value="PRib_PP_synth_CS"/>
</dbReference>
<evidence type="ECO:0000259" key="10">
    <source>
        <dbReference type="Pfam" id="PF13793"/>
    </source>
</evidence>
<evidence type="ECO:0000313" key="11">
    <source>
        <dbReference type="EMBL" id="KJE77074.1"/>
    </source>
</evidence>
<dbReference type="GeneID" id="78372430"/>
<keyword evidence="3 9" id="KW-0545">Nucleotide biosynthesis</keyword>